<dbReference type="EMBL" id="JABFTP020000185">
    <property type="protein sequence ID" value="KAL3287747.1"/>
    <property type="molecule type" value="Genomic_DNA"/>
</dbReference>
<proteinExistence type="inferred from homology"/>
<accession>A0ABD2PAG7</accession>
<dbReference type="InterPro" id="IPR008040">
    <property type="entry name" value="Hydant_A_N"/>
</dbReference>
<protein>
    <recommendedName>
        <fullName evidence="8">5-oxoprolinase</fullName>
    </recommendedName>
</protein>
<dbReference type="InterPro" id="IPR045079">
    <property type="entry name" value="Oxoprolinase-like"/>
</dbReference>
<feature type="domain" description="Hydantoinase/oxoprolinase N-terminal" evidence="4">
    <location>
        <begin position="2"/>
        <end position="96"/>
    </location>
</feature>
<feature type="domain" description="Hydantoinase A/oxoprolinase" evidence="2">
    <location>
        <begin position="116"/>
        <end position="416"/>
    </location>
</feature>
<dbReference type="Pfam" id="PF02538">
    <property type="entry name" value="Hydantoinase_B"/>
    <property type="match status" value="1"/>
</dbReference>
<sequence length="885" mass="97549">DIARPEVLYSKVVEVDCRVIPALDGICELKNTNNFRRVTGSTGEDFFVVKELDKEEVRRSLEDIKRLGINSLSVSLAHSYTIFEHELMIGKIAEELGFSHISLSHQVMPMVRLISRGFTSCADAYLTPHVKRYVQGFCGGFKNNLEGTRVLFMQSDGGLTPMQYFNGARAILSGPAGGVVGYAKTTWKKETDLPVIGFDMGGTSTDVSRFAGNYEHVYESTTAGVTIQAPQLDVNTVAAGGGSMLFFRSGLFVVGPESAGAHPGPVCYKKGGPLTVTDANLVLGRLLPEYFPKIFGENENEPLDKLTAIQKFKELTAQINDFLDKQANNNKDKMTLEDVAMGFVRVANEAMCRPIRALTQAKGYDTSRHALACFGGAGGQHACAIARSLGMSTVFVHKYAGILSAYGMALADVVHEVQEPSAKIFSHKDFPYFEERFNCLKRQAREKLRQQGFTDELIILEPYLHMRYEGTDCAIMITVDELSYDHFLNSFLKRYKFEFGFLIDGRQIIVDDIRIRGVGKSFIPEETAIQHTSGQPKHVKTTKVFFEPKYLETKVYMLQELFGGDKINGPAIIMDQLSTILIEPDCTGVITQRGDIKITIAGGEIRRVGTELDSIQLSIFSHRFMSIAEQMGRILQRTSISTNIKERLDFSCALFGPDGGLVSNAPHIPVHLGSMQEAVQYQISARKEFNDNDIILTNHPAAGGSHLPDFTVITPVFYQGSKKPVFFVACRGHHADIGGITPGSMPPHSKTLAEEGAAFKSFLLVEDGKFMEEDLKKQLIAAGGRNISDNVSDLRAQVAANQKGILLVKELIDQYGLEVVQAYMDHIQTNAELAVRDMLREVAVNAMARAGSTVLEAEEWMDDGSPIRLSISLDGKEGTAVCDFT</sequence>
<evidence type="ECO:0000259" key="3">
    <source>
        <dbReference type="Pfam" id="PF02538"/>
    </source>
</evidence>
<organism evidence="6 7">
    <name type="scientific">Cryptolaemus montrouzieri</name>
    <dbReference type="NCBI Taxonomy" id="559131"/>
    <lineage>
        <taxon>Eukaryota</taxon>
        <taxon>Metazoa</taxon>
        <taxon>Ecdysozoa</taxon>
        <taxon>Arthropoda</taxon>
        <taxon>Hexapoda</taxon>
        <taxon>Insecta</taxon>
        <taxon>Pterygota</taxon>
        <taxon>Neoptera</taxon>
        <taxon>Endopterygota</taxon>
        <taxon>Coleoptera</taxon>
        <taxon>Polyphaga</taxon>
        <taxon>Cucujiformia</taxon>
        <taxon>Coccinelloidea</taxon>
        <taxon>Coccinellidae</taxon>
        <taxon>Scymninae</taxon>
        <taxon>Scymnini</taxon>
        <taxon>Cryptolaemus</taxon>
    </lineage>
</organism>
<dbReference type="InterPro" id="IPR002821">
    <property type="entry name" value="Hydantoinase_A"/>
</dbReference>
<feature type="non-terminal residue" evidence="6">
    <location>
        <position position="1"/>
    </location>
</feature>
<evidence type="ECO:0000259" key="2">
    <source>
        <dbReference type="Pfam" id="PF01968"/>
    </source>
</evidence>
<dbReference type="Pfam" id="PF05378">
    <property type="entry name" value="Hydant_A_N"/>
    <property type="match status" value="1"/>
</dbReference>
<dbReference type="InterPro" id="IPR049517">
    <property type="entry name" value="ACX-like_C"/>
</dbReference>
<comment type="caution">
    <text evidence="6">The sequence shown here is derived from an EMBL/GenBank/DDBJ whole genome shotgun (WGS) entry which is preliminary data.</text>
</comment>
<feature type="domain" description="Hydantoinase B/oxoprolinase" evidence="3">
    <location>
        <begin position="613"/>
        <end position="885"/>
    </location>
</feature>
<keyword evidence="7" id="KW-1185">Reference proteome</keyword>
<dbReference type="Pfam" id="PF01968">
    <property type="entry name" value="Hydantoinase_A"/>
    <property type="match status" value="1"/>
</dbReference>
<evidence type="ECO:0000259" key="5">
    <source>
        <dbReference type="Pfam" id="PF19278"/>
    </source>
</evidence>
<feature type="domain" description="Acetophenone carboxylase-like C-terminal" evidence="5">
    <location>
        <begin position="435"/>
        <end position="586"/>
    </location>
</feature>
<evidence type="ECO:0000313" key="6">
    <source>
        <dbReference type="EMBL" id="KAL3287747.1"/>
    </source>
</evidence>
<evidence type="ECO:0000259" key="4">
    <source>
        <dbReference type="Pfam" id="PF05378"/>
    </source>
</evidence>
<dbReference type="InterPro" id="IPR003692">
    <property type="entry name" value="Hydantoinase_B"/>
</dbReference>
<evidence type="ECO:0000256" key="1">
    <source>
        <dbReference type="ARBA" id="ARBA00010403"/>
    </source>
</evidence>
<evidence type="ECO:0000313" key="7">
    <source>
        <dbReference type="Proteomes" id="UP001516400"/>
    </source>
</evidence>
<name>A0ABD2PAG7_9CUCU</name>
<gene>
    <name evidence="6" type="ORF">HHI36_002211</name>
</gene>
<dbReference type="PANTHER" id="PTHR11365:SF2">
    <property type="entry name" value="5-OXOPROLINASE"/>
    <property type="match status" value="1"/>
</dbReference>
<dbReference type="AlphaFoldDB" id="A0ABD2PAG7"/>
<dbReference type="Proteomes" id="UP001516400">
    <property type="component" value="Unassembled WGS sequence"/>
</dbReference>
<comment type="similarity">
    <text evidence="1">Belongs to the oxoprolinase family.</text>
</comment>
<evidence type="ECO:0008006" key="8">
    <source>
        <dbReference type="Google" id="ProtNLM"/>
    </source>
</evidence>
<dbReference type="Pfam" id="PF19278">
    <property type="entry name" value="Hydant_A_C"/>
    <property type="match status" value="1"/>
</dbReference>
<dbReference type="PANTHER" id="PTHR11365">
    <property type="entry name" value="5-OXOPROLINASE RELATED"/>
    <property type="match status" value="1"/>
</dbReference>
<reference evidence="6 7" key="1">
    <citation type="journal article" date="2021" name="BMC Biol.">
        <title>Horizontally acquired antibacterial genes associated with adaptive radiation of ladybird beetles.</title>
        <authorList>
            <person name="Li H.S."/>
            <person name="Tang X.F."/>
            <person name="Huang Y.H."/>
            <person name="Xu Z.Y."/>
            <person name="Chen M.L."/>
            <person name="Du X.Y."/>
            <person name="Qiu B.Y."/>
            <person name="Chen P.T."/>
            <person name="Zhang W."/>
            <person name="Slipinski A."/>
            <person name="Escalona H.E."/>
            <person name="Waterhouse R.M."/>
            <person name="Zwick A."/>
            <person name="Pang H."/>
        </authorList>
    </citation>
    <scope>NUCLEOTIDE SEQUENCE [LARGE SCALE GENOMIC DNA]</scope>
    <source>
        <strain evidence="6">SYSU2018</strain>
    </source>
</reference>